<keyword evidence="1" id="KW-0808">Transferase</keyword>
<proteinExistence type="inferred from homology"/>
<dbReference type="GO" id="GO:0003951">
    <property type="term" value="F:NAD+ kinase activity"/>
    <property type="evidence" value="ECO:0007669"/>
    <property type="project" value="InterPro"/>
</dbReference>
<dbReference type="Gene3D" id="3.40.50.10330">
    <property type="entry name" value="Probable inorganic polyphosphate/atp-NAD kinase, domain 1"/>
    <property type="match status" value="1"/>
</dbReference>
<dbReference type="GO" id="GO:0019674">
    <property type="term" value="P:NAD+ metabolic process"/>
    <property type="evidence" value="ECO:0007669"/>
    <property type="project" value="InterPro"/>
</dbReference>
<evidence type="ECO:0000256" key="2">
    <source>
        <dbReference type="ARBA" id="ARBA00022777"/>
    </source>
</evidence>
<dbReference type="Pfam" id="PF20143">
    <property type="entry name" value="NAD_kinase_C"/>
    <property type="match status" value="1"/>
</dbReference>
<sequence>MSRVCALVTHNDPAVTSDAVGKVFELAKATGVGVWASDDEIARHGLDPAVLADPSPETGPDVWLCLGGDGTILRGLRASTAWAAPAPAYGINFGEVGFLAATDPDDGFEESVIRALEGDFDILDLPALTSSMSGPMPAFNDLALQRRPGLRVADIAYLVGGEEVGRVRCDGMVLSTPAGSTGYNLANGGPVVAWGVSGYVVSFIAPHSLTARALIVAPDDNVTLVNRSSNEPVDVAVDGRPIGELPPGGQLEISYMQAAGRLAQVPGSSFYHRLRQKFGRLAS</sequence>
<dbReference type="HAMAP" id="MF_00361">
    <property type="entry name" value="NAD_kinase"/>
    <property type="match status" value="1"/>
</dbReference>
<gene>
    <name evidence="5" type="ORF">UFOPK3444_00017</name>
</gene>
<dbReference type="GO" id="GO:0006741">
    <property type="term" value="P:NADP+ biosynthetic process"/>
    <property type="evidence" value="ECO:0007669"/>
    <property type="project" value="InterPro"/>
</dbReference>
<protein>
    <submittedName>
        <fullName evidence="5">Unannotated protein</fullName>
    </submittedName>
</protein>
<dbReference type="InterPro" id="IPR017437">
    <property type="entry name" value="ATP-NAD_kinase_PpnK-typ_C"/>
</dbReference>
<name>A0A6J7CJH2_9ZZZZ</name>
<accession>A0A6J7CJH2</accession>
<evidence type="ECO:0000256" key="4">
    <source>
        <dbReference type="ARBA" id="ARBA00023027"/>
    </source>
</evidence>
<evidence type="ECO:0000256" key="3">
    <source>
        <dbReference type="ARBA" id="ARBA00022857"/>
    </source>
</evidence>
<dbReference type="Pfam" id="PF01513">
    <property type="entry name" value="NAD_kinase"/>
    <property type="match status" value="1"/>
</dbReference>
<dbReference type="PANTHER" id="PTHR20275:SF0">
    <property type="entry name" value="NAD KINASE"/>
    <property type="match status" value="1"/>
</dbReference>
<dbReference type="InterPro" id="IPR002504">
    <property type="entry name" value="NADK"/>
</dbReference>
<evidence type="ECO:0000313" key="5">
    <source>
        <dbReference type="EMBL" id="CAB4858106.1"/>
    </source>
</evidence>
<dbReference type="PANTHER" id="PTHR20275">
    <property type="entry name" value="NAD KINASE"/>
    <property type="match status" value="1"/>
</dbReference>
<dbReference type="AlphaFoldDB" id="A0A6J7CJH2"/>
<dbReference type="SUPFAM" id="SSF111331">
    <property type="entry name" value="NAD kinase/diacylglycerol kinase-like"/>
    <property type="match status" value="1"/>
</dbReference>
<reference evidence="5" key="1">
    <citation type="submission" date="2020-05" db="EMBL/GenBank/DDBJ databases">
        <authorList>
            <person name="Chiriac C."/>
            <person name="Salcher M."/>
            <person name="Ghai R."/>
            <person name="Kavagutti S V."/>
        </authorList>
    </citation>
    <scope>NUCLEOTIDE SEQUENCE</scope>
</reference>
<keyword evidence="2" id="KW-0418">Kinase</keyword>
<dbReference type="EMBL" id="CAFBLU010000001">
    <property type="protein sequence ID" value="CAB4858106.1"/>
    <property type="molecule type" value="Genomic_DNA"/>
</dbReference>
<evidence type="ECO:0000256" key="1">
    <source>
        <dbReference type="ARBA" id="ARBA00022679"/>
    </source>
</evidence>
<keyword evidence="4" id="KW-0520">NAD</keyword>
<keyword evidence="3" id="KW-0521">NADP</keyword>
<dbReference type="Gene3D" id="2.60.200.30">
    <property type="entry name" value="Probable inorganic polyphosphate/atp-NAD kinase, domain 2"/>
    <property type="match status" value="1"/>
</dbReference>
<dbReference type="InterPro" id="IPR016064">
    <property type="entry name" value="NAD/diacylglycerol_kinase_sf"/>
</dbReference>
<dbReference type="InterPro" id="IPR017438">
    <property type="entry name" value="ATP-NAD_kinase_N"/>
</dbReference>
<organism evidence="5">
    <name type="scientific">freshwater metagenome</name>
    <dbReference type="NCBI Taxonomy" id="449393"/>
    <lineage>
        <taxon>unclassified sequences</taxon>
        <taxon>metagenomes</taxon>
        <taxon>ecological metagenomes</taxon>
    </lineage>
</organism>